<dbReference type="InterPro" id="IPR037053">
    <property type="entry name" value="Phage_tail_collar_dom_sf"/>
</dbReference>
<dbReference type="Proteomes" id="UP000602284">
    <property type="component" value="Unassembled WGS sequence"/>
</dbReference>
<dbReference type="InterPro" id="IPR011083">
    <property type="entry name" value="Phage_tail_collar_dom"/>
</dbReference>
<accession>A0ABS1J8G0</accession>
<dbReference type="EMBL" id="JAEQNB010000002">
    <property type="protein sequence ID" value="MBL0386544.1"/>
    <property type="molecule type" value="Genomic_DNA"/>
</dbReference>
<name>A0ABS1J8G0_9BACL</name>
<protein>
    <submittedName>
        <fullName evidence="2">Phage tail protein</fullName>
    </submittedName>
</protein>
<keyword evidence="3" id="KW-1185">Reference proteome</keyword>
<proteinExistence type="predicted"/>
<reference evidence="2 3" key="1">
    <citation type="submission" date="2021-01" db="EMBL/GenBank/DDBJ databases">
        <title>Tumebacillus sp. strain ITR2 16S ribosomal RNA gene Genome sequencing and assembly.</title>
        <authorList>
            <person name="Kang M."/>
        </authorList>
    </citation>
    <scope>NUCLEOTIDE SEQUENCE [LARGE SCALE GENOMIC DNA]</scope>
    <source>
        <strain evidence="2 3">ITR2</strain>
    </source>
</reference>
<evidence type="ECO:0000259" key="1">
    <source>
        <dbReference type="Pfam" id="PF07484"/>
    </source>
</evidence>
<comment type="caution">
    <text evidence="2">The sequence shown here is derived from an EMBL/GenBank/DDBJ whole genome shotgun (WGS) entry which is preliminary data.</text>
</comment>
<evidence type="ECO:0000313" key="2">
    <source>
        <dbReference type="EMBL" id="MBL0386544.1"/>
    </source>
</evidence>
<evidence type="ECO:0000313" key="3">
    <source>
        <dbReference type="Proteomes" id="UP000602284"/>
    </source>
</evidence>
<organism evidence="2 3">
    <name type="scientific">Tumebacillus amylolyticus</name>
    <dbReference type="NCBI Taxonomy" id="2801339"/>
    <lineage>
        <taxon>Bacteria</taxon>
        <taxon>Bacillati</taxon>
        <taxon>Bacillota</taxon>
        <taxon>Bacilli</taxon>
        <taxon>Bacillales</taxon>
        <taxon>Alicyclobacillaceae</taxon>
        <taxon>Tumebacillus</taxon>
    </lineage>
</organism>
<dbReference type="RefSeq" id="WP_201633232.1">
    <property type="nucleotide sequence ID" value="NZ_JAEQNB010000002.1"/>
</dbReference>
<dbReference type="SUPFAM" id="SSF88874">
    <property type="entry name" value="Receptor-binding domain of short tail fibre protein gp12"/>
    <property type="match status" value="1"/>
</dbReference>
<feature type="domain" description="Phage tail collar" evidence="1">
    <location>
        <begin position="7"/>
        <end position="63"/>
    </location>
</feature>
<dbReference type="Gene3D" id="3.90.1340.10">
    <property type="entry name" value="Phage tail collar domain"/>
    <property type="match status" value="1"/>
</dbReference>
<dbReference type="Pfam" id="PF07484">
    <property type="entry name" value="Collar"/>
    <property type="match status" value="1"/>
</dbReference>
<gene>
    <name evidence="2" type="ORF">JJB07_07770</name>
</gene>
<sequence>MSEQYLGEIRLFANGYAPRGWALCEGQILSIQQNAALFSLLGTTYGGNGQTTFALPDLRGRVPIHFNSNHPLGASQGEAAHTLISTEIPMHTHLAQGSSAAASDISPQNNVWATQSNLYGPASSLALMNPESIAATGGSQPHNNMQPYLSVNFCIALVGIYPSRN</sequence>